<keyword evidence="21" id="KW-1185">Reference proteome</keyword>
<accession>A0A182HVS5</accession>
<dbReference type="InterPro" id="IPR003593">
    <property type="entry name" value="AAA+_ATPase"/>
</dbReference>
<keyword evidence="7" id="KW-0547">Nucleotide-binding</keyword>
<keyword evidence="4" id="KW-0963">Cytoplasm</keyword>
<evidence type="ECO:0000256" key="11">
    <source>
        <dbReference type="ARBA" id="ARBA00023136"/>
    </source>
</evidence>
<dbReference type="FunFam" id="3.40.50.300:FF:000149">
    <property type="entry name" value="Nuclear valosin-containing protein-like"/>
    <property type="match status" value="1"/>
</dbReference>
<dbReference type="SUPFAM" id="SSF50692">
    <property type="entry name" value="ADC-like"/>
    <property type="match status" value="1"/>
</dbReference>
<dbReference type="InterPro" id="IPR050168">
    <property type="entry name" value="AAA_ATPase_domain"/>
</dbReference>
<evidence type="ECO:0000256" key="14">
    <source>
        <dbReference type="ARBA" id="ARBA00034532"/>
    </source>
</evidence>
<dbReference type="FunFam" id="1.10.8.60:FF:000105">
    <property type="entry name" value="PeRoXisome assembly factor"/>
    <property type="match status" value="1"/>
</dbReference>
<keyword evidence="5" id="KW-0962">Peroxisome biogenesis</keyword>
<evidence type="ECO:0000256" key="4">
    <source>
        <dbReference type="ARBA" id="ARBA00022490"/>
    </source>
</evidence>
<dbReference type="SUPFAM" id="SSF54585">
    <property type="entry name" value="Cdc48 domain 2-like"/>
    <property type="match status" value="1"/>
</dbReference>
<reference evidence="20" key="1">
    <citation type="submission" date="2022-08" db="UniProtKB">
        <authorList>
            <consortium name="EnsemblMetazoa"/>
        </authorList>
    </citation>
    <scope>IDENTIFICATION</scope>
    <source>
        <strain evidence="20">Dongola</strain>
    </source>
</reference>
<evidence type="ECO:0000256" key="9">
    <source>
        <dbReference type="ARBA" id="ARBA00022840"/>
    </source>
</evidence>
<evidence type="ECO:0000259" key="19">
    <source>
        <dbReference type="SMART" id="SM00382"/>
    </source>
</evidence>
<evidence type="ECO:0000256" key="13">
    <source>
        <dbReference type="ARBA" id="ARBA00032509"/>
    </source>
</evidence>
<comment type="subcellular location">
    <subcellularLocation>
        <location evidence="1">Cytoplasm</location>
        <location evidence="1">Cytosol</location>
    </subcellularLocation>
    <subcellularLocation>
        <location evidence="15">Peroxisome membrane</location>
    </subcellularLocation>
</comment>
<dbReference type="Gene3D" id="1.10.8.60">
    <property type="match status" value="2"/>
</dbReference>
<dbReference type="GO" id="GO:0005778">
    <property type="term" value="C:peroxisomal membrane"/>
    <property type="evidence" value="ECO:0007669"/>
    <property type="project" value="UniProtKB-SubCell"/>
</dbReference>
<dbReference type="GO" id="GO:0016558">
    <property type="term" value="P:protein import into peroxisome matrix"/>
    <property type="evidence" value="ECO:0007669"/>
    <property type="project" value="TreeGrafter"/>
</dbReference>
<comment type="similarity">
    <text evidence="2">Belongs to the AAA ATPase family.</text>
</comment>
<dbReference type="GO" id="GO:0005524">
    <property type="term" value="F:ATP binding"/>
    <property type="evidence" value="ECO:0007669"/>
    <property type="project" value="UniProtKB-KW"/>
</dbReference>
<dbReference type="EnsemblMetazoa" id="AARA005395-RA">
    <property type="protein sequence ID" value="AARA005395-PA"/>
    <property type="gene ID" value="AARA005395"/>
</dbReference>
<keyword evidence="11" id="KW-0472">Membrane</keyword>
<dbReference type="SUPFAM" id="SSF52540">
    <property type="entry name" value="P-loop containing nucleoside triphosphate hydrolases"/>
    <property type="match status" value="2"/>
</dbReference>
<protein>
    <recommendedName>
        <fullName evidence="14">Peroxisomal ATPase PEX1</fullName>
    </recommendedName>
    <alternativeName>
        <fullName evidence="13">Peroxin-1</fullName>
    </alternativeName>
</protein>
<evidence type="ECO:0000256" key="18">
    <source>
        <dbReference type="SAM" id="MobiDB-lite"/>
    </source>
</evidence>
<keyword evidence="10" id="KW-0653">Protein transport</keyword>
<evidence type="ECO:0000256" key="6">
    <source>
        <dbReference type="ARBA" id="ARBA00022737"/>
    </source>
</evidence>
<organism evidence="20 21">
    <name type="scientific">Anopheles arabiensis</name>
    <name type="common">Mosquito</name>
    <dbReference type="NCBI Taxonomy" id="7173"/>
    <lineage>
        <taxon>Eukaryota</taxon>
        <taxon>Metazoa</taxon>
        <taxon>Ecdysozoa</taxon>
        <taxon>Arthropoda</taxon>
        <taxon>Hexapoda</taxon>
        <taxon>Insecta</taxon>
        <taxon>Pterygota</taxon>
        <taxon>Neoptera</taxon>
        <taxon>Endopterygota</taxon>
        <taxon>Diptera</taxon>
        <taxon>Nematocera</taxon>
        <taxon>Culicoidea</taxon>
        <taxon>Culicidae</taxon>
        <taxon>Anophelinae</taxon>
        <taxon>Anopheles</taxon>
    </lineage>
</organism>
<dbReference type="Gene3D" id="3.10.330.10">
    <property type="match status" value="1"/>
</dbReference>
<dbReference type="EMBL" id="APCN01001411">
    <property type="status" value="NOT_ANNOTATED_CDS"/>
    <property type="molecule type" value="Genomic_DNA"/>
</dbReference>
<keyword evidence="6" id="KW-0677">Repeat</keyword>
<evidence type="ECO:0000256" key="12">
    <source>
        <dbReference type="ARBA" id="ARBA00023140"/>
    </source>
</evidence>
<keyword evidence="9" id="KW-0067">ATP-binding</keyword>
<dbReference type="InterPro" id="IPR009010">
    <property type="entry name" value="Asp_de-COase-like_dom_sf"/>
</dbReference>
<dbReference type="InterPro" id="IPR027417">
    <property type="entry name" value="P-loop_NTPase"/>
</dbReference>
<feature type="domain" description="AAA+ ATPase" evidence="19">
    <location>
        <begin position="912"/>
        <end position="1048"/>
    </location>
</feature>
<keyword evidence="12" id="KW-0576">Peroxisome</keyword>
<name>A0A182HVS5_ANOAR</name>
<evidence type="ECO:0000256" key="5">
    <source>
        <dbReference type="ARBA" id="ARBA00022593"/>
    </source>
</evidence>
<feature type="region of interest" description="Disordered" evidence="18">
    <location>
        <begin position="277"/>
        <end position="321"/>
    </location>
</feature>
<evidence type="ECO:0000256" key="2">
    <source>
        <dbReference type="ARBA" id="ARBA00006914"/>
    </source>
</evidence>
<keyword evidence="3" id="KW-0813">Transport</keyword>
<dbReference type="Pfam" id="PF09262">
    <property type="entry name" value="PEX-1N"/>
    <property type="match status" value="1"/>
</dbReference>
<dbReference type="VEuPathDB" id="VectorBase:AARA21_012013"/>
<sequence>MVVVVVAKKKEPTPGVPLRPLREMFRRSLTVSYSPFRNNYVTLPDSYYRMLSSYKNGCLCLTHRIDTYYVSWAPYGGGGLAENHIGINAQVARSMDLKEDDAVMVAMIMDVRSLKRVEVSAASEKDWEMLQISSSRIQSILLDQTRIVTKGQNLVVWINDSISIKIKIKFIIPTLPFGRLENDTELVVEPYKKLPGLNNTPKPEIPKLTRSNTNLNIAELVRQRNLERKKSSEYISALENGLAGTTLSSTAPSHDPGILSAAESVKKRPMSWQKTLEGNKENGILPGLPPKNSLQRSSTSGSNSSSGSVAGMSAQTAVRNSSFEKDLERHLNRLQTSKSMANFMAYETPAASPKEQVSSPIDSPKREPSKTVHLDGLIETLGQNVAKVYEFRVIRGVWNSRRSTTQLCDIHTTKENVPATMDINKPFLLTTNDNREYYVNVRLAVDGERFPKNAYPTVEINDRLMEQLEINHGEKVTLKPIRNALNIVDRIELLPATKVAPIIEEDIVEKFKQFVLHNSKIHALLLNQEQLFKLPEYYLTLKLQPPALKYCLINSTILRHSKICCTGEVKPVAGYSDVDGSKKKPAALKDAEQVEECKLVKIEKIERIVEECTDRLKYALCLDARCKVPQQCNMFIAGSSQSGRKTVCDNILKRLAEVPFYCFSTTFDCAKHKGRKPDSIQKDLRHALYLCMFHSPAVLFMDGLDVLAHQPGDQNTPDAEYHNKVSDMIRKQIEEFTGNNPIAVIASISSSSNLNRRLHSSRGYHLFQQHVKLPNLDKADREAALKSLFVQRQCKLDRRIDWKRLANQTEGYAIGSLVQLVDRAVFYAYKQDGKFPFVTEAMVSEALDVTNRYCLVGIENHKQQATDELEEEDDEVPGDKVPGLDGAIEVFQEVLMWPTRFPKIFEASPLRNQAGILLFGPPGTGKTYLVSKLAKTWNLRMISVKGPELLAKYIGQSEENVRNLFDRARNAKPCVLFFDEFDSLAPRRGHDSTGVTDRVVNQLLTELDGVEGLQGVTVIGATSRPELLDPALLRSGRIDRLVECTLPGVTARLEIFSNHSKSLTLDKDVDLREFAVKSEYYTGADIRSILTTANMLAVQECLSNDPEKVPEQITVSQRHLAEAFSSTRPSLSPRDIAKYRETYARFTNKEPPSRDFVAKRATLA</sequence>
<dbReference type="Proteomes" id="UP000075840">
    <property type="component" value="Unassembled WGS sequence"/>
</dbReference>
<dbReference type="InterPro" id="IPR029067">
    <property type="entry name" value="CDC48_domain_2-like_sf"/>
</dbReference>
<keyword evidence="8" id="KW-0378">Hydrolase</keyword>
<dbReference type="Gene3D" id="3.40.50.300">
    <property type="entry name" value="P-loop containing nucleotide triphosphate hydrolases"/>
    <property type="match status" value="2"/>
</dbReference>
<evidence type="ECO:0000256" key="10">
    <source>
        <dbReference type="ARBA" id="ARBA00022927"/>
    </source>
</evidence>
<dbReference type="InterPro" id="IPR003960">
    <property type="entry name" value="ATPase_AAA_CS"/>
</dbReference>
<dbReference type="InterPro" id="IPR041569">
    <property type="entry name" value="AAA_lid_3"/>
</dbReference>
<dbReference type="GO" id="GO:0005829">
    <property type="term" value="C:cytosol"/>
    <property type="evidence" value="ECO:0007669"/>
    <property type="project" value="UniProtKB-SubCell"/>
</dbReference>
<evidence type="ECO:0000256" key="3">
    <source>
        <dbReference type="ARBA" id="ARBA00022448"/>
    </source>
</evidence>
<feature type="compositionally biased region" description="Low complexity" evidence="18">
    <location>
        <begin position="293"/>
        <end position="313"/>
    </location>
</feature>
<dbReference type="Pfam" id="PF17862">
    <property type="entry name" value="AAA_lid_3"/>
    <property type="match status" value="1"/>
</dbReference>
<dbReference type="PANTHER" id="PTHR23077">
    <property type="entry name" value="AAA-FAMILY ATPASE"/>
    <property type="match status" value="1"/>
</dbReference>
<dbReference type="GO" id="GO:0016887">
    <property type="term" value="F:ATP hydrolysis activity"/>
    <property type="evidence" value="ECO:0007669"/>
    <property type="project" value="InterPro"/>
</dbReference>
<comment type="catalytic activity">
    <reaction evidence="16">
        <text>ATP + H2O = ADP + phosphate + H(+)</text>
        <dbReference type="Rhea" id="RHEA:13065"/>
        <dbReference type="ChEBI" id="CHEBI:15377"/>
        <dbReference type="ChEBI" id="CHEBI:15378"/>
        <dbReference type="ChEBI" id="CHEBI:30616"/>
        <dbReference type="ChEBI" id="CHEBI:43474"/>
        <dbReference type="ChEBI" id="CHEBI:456216"/>
    </reaction>
    <physiologicalReaction direction="left-to-right" evidence="16">
        <dbReference type="Rhea" id="RHEA:13066"/>
    </physiologicalReaction>
</comment>
<evidence type="ECO:0000256" key="17">
    <source>
        <dbReference type="ARBA" id="ARBA00064205"/>
    </source>
</evidence>
<dbReference type="SMART" id="SM00382">
    <property type="entry name" value="AAA"/>
    <property type="match status" value="1"/>
</dbReference>
<dbReference type="PANTHER" id="PTHR23077:SF12">
    <property type="entry name" value="PEROXISOMAL ATPASE PEX1"/>
    <property type="match status" value="1"/>
</dbReference>
<dbReference type="InterPro" id="IPR015342">
    <property type="entry name" value="PEX1-N_C-lobe"/>
</dbReference>
<proteinExistence type="inferred from homology"/>
<dbReference type="CDD" id="cd19526">
    <property type="entry name" value="RecA-like_PEX1_r2"/>
    <property type="match status" value="1"/>
</dbReference>
<evidence type="ECO:0000256" key="15">
    <source>
        <dbReference type="ARBA" id="ARBA00046271"/>
    </source>
</evidence>
<dbReference type="VEuPathDB" id="VectorBase:AARA005395"/>
<dbReference type="AlphaFoldDB" id="A0A182HVS5"/>
<feature type="region of interest" description="Disordered" evidence="18">
    <location>
        <begin position="349"/>
        <end position="369"/>
    </location>
</feature>
<dbReference type="Pfam" id="PF00004">
    <property type="entry name" value="AAA"/>
    <property type="match status" value="1"/>
</dbReference>
<evidence type="ECO:0000256" key="16">
    <source>
        <dbReference type="ARBA" id="ARBA00048778"/>
    </source>
</evidence>
<dbReference type="PROSITE" id="PS00674">
    <property type="entry name" value="AAA"/>
    <property type="match status" value="1"/>
</dbReference>
<dbReference type="InterPro" id="IPR003959">
    <property type="entry name" value="ATPase_AAA_core"/>
</dbReference>
<evidence type="ECO:0000313" key="21">
    <source>
        <dbReference type="Proteomes" id="UP000075840"/>
    </source>
</evidence>
<evidence type="ECO:0000256" key="1">
    <source>
        <dbReference type="ARBA" id="ARBA00004514"/>
    </source>
</evidence>
<evidence type="ECO:0000256" key="8">
    <source>
        <dbReference type="ARBA" id="ARBA00022801"/>
    </source>
</evidence>
<evidence type="ECO:0000313" key="20">
    <source>
        <dbReference type="EnsemblMetazoa" id="AARA005395-PA"/>
    </source>
</evidence>
<evidence type="ECO:0000256" key="7">
    <source>
        <dbReference type="ARBA" id="ARBA00022741"/>
    </source>
</evidence>
<comment type="subunit">
    <text evidence="17">Interacts with PEX6; forming the PEX1-PEX6 AAA ATPase complex, which is composed of a heterohexamer formed by a trimer of PEX1-PEX6 dimers.</text>
</comment>